<feature type="transmembrane region" description="Helical" evidence="6">
    <location>
        <begin position="128"/>
        <end position="149"/>
    </location>
</feature>
<feature type="transmembrane region" description="Helical" evidence="6">
    <location>
        <begin position="204"/>
        <end position="223"/>
    </location>
</feature>
<dbReference type="GeneID" id="62759852"/>
<dbReference type="Pfam" id="PF01758">
    <property type="entry name" value="SBF"/>
    <property type="match status" value="1"/>
</dbReference>
<feature type="transmembrane region" description="Helical" evidence="6">
    <location>
        <begin position="289"/>
        <end position="309"/>
    </location>
</feature>
<accession>G1WLH0</accession>
<dbReference type="InterPro" id="IPR004710">
    <property type="entry name" value="Bilac:Na_transpt"/>
</dbReference>
<feature type="transmembrane region" description="Helical" evidence="6">
    <location>
        <begin position="40"/>
        <end position="59"/>
    </location>
</feature>
<feature type="region of interest" description="Disordered" evidence="5">
    <location>
        <begin position="315"/>
        <end position="345"/>
    </location>
</feature>
<keyword evidence="2 6" id="KW-0812">Transmembrane</keyword>
<dbReference type="AlphaFoldDB" id="G1WLH0"/>
<feature type="transmembrane region" description="Helical" evidence="6">
    <location>
        <begin position="161"/>
        <end position="183"/>
    </location>
</feature>
<proteinExistence type="predicted"/>
<dbReference type="Gene3D" id="1.20.1530.20">
    <property type="match status" value="1"/>
</dbReference>
<dbReference type="Proteomes" id="UP000004830">
    <property type="component" value="Unassembled WGS sequence"/>
</dbReference>
<evidence type="ECO:0000256" key="2">
    <source>
        <dbReference type="ARBA" id="ARBA00022692"/>
    </source>
</evidence>
<dbReference type="EMBL" id="ADLS01000033">
    <property type="protein sequence ID" value="EGX68493.1"/>
    <property type="molecule type" value="Genomic_DNA"/>
</dbReference>
<evidence type="ECO:0000256" key="6">
    <source>
        <dbReference type="SAM" id="Phobius"/>
    </source>
</evidence>
<sequence>MMERWTALGNGIAKRMPYLVLVCLATGVLLPDVFSPFKGIVPVLFAFMTFQGALSNTFHQIIEVFRRPVQLLVILGIASVAMPVAASALAHLFFAHNMQIVCGIIIEYCMPVAVVSIMWVGMFAGNGALGLAAVLVSTVISPFTIPLTLQLLLGASVQIDVAGMMTQMIFMIALPALAGTALNDVTRGWGHKRLSPAINPACRLLLLLIITTNSTSMSPYVLHMTWERVAAMLFILLFTTSGFFWGLIAARVCGEPYRNLITMSFCCGLRNISSGTVIAVQFFPGEAVFPVMCGTIFQQVLASAFGNVLEKLTAKERQPESRRVEQAAEGFAKLGPTQEGDGRRA</sequence>
<organism evidence="7 8">
    <name type="scientific">Collinsella tanakaei YIT 12063</name>
    <dbReference type="NCBI Taxonomy" id="742742"/>
    <lineage>
        <taxon>Bacteria</taxon>
        <taxon>Bacillati</taxon>
        <taxon>Actinomycetota</taxon>
        <taxon>Coriobacteriia</taxon>
        <taxon>Coriobacteriales</taxon>
        <taxon>Coriobacteriaceae</taxon>
        <taxon>Collinsella</taxon>
    </lineage>
</organism>
<keyword evidence="3 6" id="KW-1133">Transmembrane helix</keyword>
<evidence type="ECO:0000313" key="8">
    <source>
        <dbReference type="Proteomes" id="UP000004830"/>
    </source>
</evidence>
<dbReference type="GO" id="GO:0016020">
    <property type="term" value="C:membrane"/>
    <property type="evidence" value="ECO:0007669"/>
    <property type="project" value="UniProtKB-SubCell"/>
</dbReference>
<dbReference type="PATRIC" id="fig|742742.3.peg.2163"/>
<feature type="transmembrane region" description="Helical" evidence="6">
    <location>
        <begin position="98"/>
        <end position="121"/>
    </location>
</feature>
<keyword evidence="4 6" id="KW-0472">Membrane</keyword>
<dbReference type="OrthoDB" id="1551454at2"/>
<reference evidence="7 8" key="1">
    <citation type="submission" date="2011-06" db="EMBL/GenBank/DDBJ databases">
        <title>The Genome Sequence of Collinsella tanakaei YIT 12063.</title>
        <authorList>
            <consortium name="The Broad Institute Genome Sequencing Platform"/>
            <person name="Earl A."/>
            <person name="Ward D."/>
            <person name="Feldgarden M."/>
            <person name="Gevers D."/>
            <person name="Morotomi M."/>
            <person name="Young S.K."/>
            <person name="Zeng Q."/>
            <person name="Gargeya S."/>
            <person name="Fitzgerald M."/>
            <person name="Haas B."/>
            <person name="Abouelleil A."/>
            <person name="Alvarado L."/>
            <person name="Arachchi H.M."/>
            <person name="Berlin A."/>
            <person name="Brown A."/>
            <person name="Chapman S.B."/>
            <person name="Chen Z."/>
            <person name="Dunbar C."/>
            <person name="Freedman E."/>
            <person name="Gearin G."/>
            <person name="Gellesch M."/>
            <person name="Goldberg J."/>
            <person name="Griggs A."/>
            <person name="Gujja S."/>
            <person name="Heiman D."/>
            <person name="Howarth C."/>
            <person name="Larson L."/>
            <person name="Lui A."/>
            <person name="MacDonald P.J.P."/>
            <person name="Mehta T."/>
            <person name="Montmayeur A."/>
            <person name="Murphy C."/>
            <person name="Neiman D."/>
            <person name="Pearson M."/>
            <person name="Priest M."/>
            <person name="Roberts A."/>
            <person name="Saif S."/>
            <person name="Shea T."/>
            <person name="Shenoy N."/>
            <person name="Sisk P."/>
            <person name="Stolte C."/>
            <person name="Sykes S."/>
            <person name="Wortman J."/>
            <person name="Nusbaum C."/>
            <person name="Birren B."/>
        </authorList>
    </citation>
    <scope>NUCLEOTIDE SEQUENCE [LARGE SCALE GENOMIC DNA]</scope>
    <source>
        <strain evidence="7 8">YIT 12063</strain>
    </source>
</reference>
<feature type="transmembrane region" description="Helical" evidence="6">
    <location>
        <begin position="16"/>
        <end position="34"/>
    </location>
</feature>
<keyword evidence="8" id="KW-1185">Reference proteome</keyword>
<feature type="transmembrane region" description="Helical" evidence="6">
    <location>
        <begin position="260"/>
        <end position="283"/>
    </location>
</feature>
<dbReference type="STRING" id="742742.HMPREF9452_02183"/>
<evidence type="ECO:0008006" key="9">
    <source>
        <dbReference type="Google" id="ProtNLM"/>
    </source>
</evidence>
<feature type="transmembrane region" description="Helical" evidence="6">
    <location>
        <begin position="71"/>
        <end position="92"/>
    </location>
</feature>
<dbReference type="InterPro" id="IPR038770">
    <property type="entry name" value="Na+/solute_symporter_sf"/>
</dbReference>
<dbReference type="RefSeq" id="WP_009142206.1">
    <property type="nucleotide sequence ID" value="NZ_JH126475.1"/>
</dbReference>
<feature type="compositionally biased region" description="Basic and acidic residues" evidence="5">
    <location>
        <begin position="315"/>
        <end position="326"/>
    </location>
</feature>
<dbReference type="PANTHER" id="PTHR10361:SF28">
    <property type="entry name" value="P3 PROTEIN-RELATED"/>
    <property type="match status" value="1"/>
</dbReference>
<dbReference type="InterPro" id="IPR002657">
    <property type="entry name" value="BilAc:Na_symport/Acr3"/>
</dbReference>
<protein>
    <recommendedName>
        <fullName evidence="9">Bile acid transporter</fullName>
    </recommendedName>
</protein>
<evidence type="ECO:0000256" key="5">
    <source>
        <dbReference type="SAM" id="MobiDB-lite"/>
    </source>
</evidence>
<dbReference type="PANTHER" id="PTHR10361">
    <property type="entry name" value="SODIUM-BILE ACID COTRANSPORTER"/>
    <property type="match status" value="1"/>
</dbReference>
<evidence type="ECO:0000256" key="4">
    <source>
        <dbReference type="ARBA" id="ARBA00023136"/>
    </source>
</evidence>
<dbReference type="eggNOG" id="COG0385">
    <property type="taxonomic scope" value="Bacteria"/>
</dbReference>
<evidence type="ECO:0000313" key="7">
    <source>
        <dbReference type="EMBL" id="EGX68493.1"/>
    </source>
</evidence>
<name>G1WLH0_9ACTN</name>
<feature type="transmembrane region" description="Helical" evidence="6">
    <location>
        <begin position="229"/>
        <end position="248"/>
    </location>
</feature>
<dbReference type="HOGENOM" id="CLU_071795_0_0_11"/>
<evidence type="ECO:0000256" key="3">
    <source>
        <dbReference type="ARBA" id="ARBA00022989"/>
    </source>
</evidence>
<comment type="subcellular location">
    <subcellularLocation>
        <location evidence="1">Membrane</location>
        <topology evidence="1">Multi-pass membrane protein</topology>
    </subcellularLocation>
</comment>
<gene>
    <name evidence="7" type="ORF">HMPREF9452_02183</name>
</gene>
<evidence type="ECO:0000256" key="1">
    <source>
        <dbReference type="ARBA" id="ARBA00004141"/>
    </source>
</evidence>
<comment type="caution">
    <text evidence="7">The sequence shown here is derived from an EMBL/GenBank/DDBJ whole genome shotgun (WGS) entry which is preliminary data.</text>
</comment>